<reference evidence="6" key="1">
    <citation type="submission" date="2015-07" db="EMBL/GenBank/DDBJ databases">
        <title>Adaptation to a free-living lifestyle via gene acquisitions in the diplomonad Trepomonas sp. PC1.</title>
        <authorList>
            <person name="Xu F."/>
            <person name="Jerlstrom-Hultqvist J."/>
            <person name="Kolisko M."/>
            <person name="Simpson A.G.B."/>
            <person name="Roger A.J."/>
            <person name="Svard S.G."/>
            <person name="Andersson J.O."/>
        </authorList>
    </citation>
    <scope>NUCLEOTIDE SEQUENCE</scope>
    <source>
        <strain evidence="6">PC1</strain>
    </source>
</reference>
<dbReference type="Gene3D" id="1.10.10.2130">
    <property type="entry name" value="DEAH helicase family, winged-helix domain"/>
    <property type="match status" value="1"/>
</dbReference>
<feature type="non-terminal residue" evidence="6">
    <location>
        <position position="256"/>
    </location>
</feature>
<keyword evidence="3 6" id="KW-0347">Helicase</keyword>
<evidence type="ECO:0000256" key="1">
    <source>
        <dbReference type="ARBA" id="ARBA00022741"/>
    </source>
</evidence>
<keyword evidence="2" id="KW-0378">Hydrolase</keyword>
<gene>
    <name evidence="6" type="ORF">TPC1_10622</name>
</gene>
<dbReference type="InterPro" id="IPR042035">
    <property type="entry name" value="DEAH_win-hel_dom"/>
</dbReference>
<evidence type="ECO:0000259" key="5">
    <source>
        <dbReference type="SMART" id="SM00847"/>
    </source>
</evidence>
<evidence type="ECO:0000256" key="2">
    <source>
        <dbReference type="ARBA" id="ARBA00022801"/>
    </source>
</evidence>
<dbReference type="GO" id="GO:0016787">
    <property type="term" value="F:hydrolase activity"/>
    <property type="evidence" value="ECO:0007669"/>
    <property type="project" value="UniProtKB-KW"/>
</dbReference>
<dbReference type="GO" id="GO:0003723">
    <property type="term" value="F:RNA binding"/>
    <property type="evidence" value="ECO:0007669"/>
    <property type="project" value="TreeGrafter"/>
</dbReference>
<dbReference type="AlphaFoldDB" id="A0A146KHK0"/>
<evidence type="ECO:0000256" key="4">
    <source>
        <dbReference type="ARBA" id="ARBA00022840"/>
    </source>
</evidence>
<dbReference type="PANTHER" id="PTHR18934">
    <property type="entry name" value="ATP-DEPENDENT RNA HELICASE"/>
    <property type="match status" value="1"/>
</dbReference>
<dbReference type="InterPro" id="IPR007502">
    <property type="entry name" value="Helicase-assoc_dom"/>
</dbReference>
<dbReference type="PANTHER" id="PTHR18934:SF91">
    <property type="entry name" value="PRE-MRNA-SPLICING FACTOR ATP-DEPENDENT RNA HELICASE PRP16"/>
    <property type="match status" value="1"/>
</dbReference>
<keyword evidence="1" id="KW-0547">Nucleotide-binding</keyword>
<dbReference type="EMBL" id="GDID01000463">
    <property type="protein sequence ID" value="JAP96143.1"/>
    <property type="molecule type" value="Transcribed_RNA"/>
</dbReference>
<accession>A0A146KHK0</accession>
<dbReference type="GO" id="GO:0004386">
    <property type="term" value="F:helicase activity"/>
    <property type="evidence" value="ECO:0007669"/>
    <property type="project" value="UniProtKB-KW"/>
</dbReference>
<evidence type="ECO:0000313" key="6">
    <source>
        <dbReference type="EMBL" id="JAP96143.1"/>
    </source>
</evidence>
<evidence type="ECO:0000256" key="3">
    <source>
        <dbReference type="ARBA" id="ARBA00022806"/>
    </source>
</evidence>
<sequence>EAFHVYSFQNYELLQQNDVPEILKADLSVIYLTLLGCQIQNIAEFDFLTQPSANQKRMALKNLLQQNLIIFENKQFKLTHLGQQVVQLPLEIPEALAIIFSLKTCTQTSDKVCKLIAILNSVEQFFSQASDDVKQQRKQFLNNKSDHLMLLSIFEQFIESDNQQSFCKRFGVQMRTMEYIHRVYLQLIEIRAQLLKKEQIQLQNGEFDEKDIIKVLSQGYKNNIVLRGKDDRSYEKEGLVTMIHPSSGVKGGPKLM</sequence>
<proteinExistence type="predicted"/>
<name>A0A146KHK0_9EUKA</name>
<organism evidence="6">
    <name type="scientific">Trepomonas sp. PC1</name>
    <dbReference type="NCBI Taxonomy" id="1076344"/>
    <lineage>
        <taxon>Eukaryota</taxon>
        <taxon>Metamonada</taxon>
        <taxon>Diplomonadida</taxon>
        <taxon>Hexamitidae</taxon>
        <taxon>Hexamitinae</taxon>
        <taxon>Trepomonas</taxon>
    </lineage>
</organism>
<feature type="domain" description="Helicase-associated" evidence="5">
    <location>
        <begin position="58"/>
        <end position="151"/>
    </location>
</feature>
<dbReference type="SMART" id="SM00847">
    <property type="entry name" value="HA2"/>
    <property type="match status" value="1"/>
</dbReference>
<keyword evidence="4" id="KW-0067">ATP-binding</keyword>
<protein>
    <submittedName>
        <fullName evidence="6">Pre-mRNA-splicing factor ATP-dependent RNA helicase</fullName>
    </submittedName>
</protein>
<dbReference type="GO" id="GO:0005524">
    <property type="term" value="F:ATP binding"/>
    <property type="evidence" value="ECO:0007669"/>
    <property type="project" value="UniProtKB-KW"/>
</dbReference>
<feature type="non-terminal residue" evidence="6">
    <location>
        <position position="1"/>
    </location>
</feature>